<evidence type="ECO:0000313" key="3">
    <source>
        <dbReference type="EMBL" id="KKY36673.1"/>
    </source>
</evidence>
<dbReference type="Pfam" id="PF02171">
    <property type="entry name" value="Piwi"/>
    <property type="match status" value="1"/>
</dbReference>
<proteinExistence type="predicted"/>
<gene>
    <name evidence="3" type="ORF">UCDDA912_g03345</name>
</gene>
<feature type="domain" description="Piwi" evidence="2">
    <location>
        <begin position="706"/>
        <end position="1035"/>
    </location>
</feature>
<dbReference type="SMART" id="SM01163">
    <property type="entry name" value="DUF1785"/>
    <property type="match status" value="1"/>
</dbReference>
<dbReference type="STRING" id="1214573.A0A0G2HP16"/>
<dbReference type="Pfam" id="PF02170">
    <property type="entry name" value="PAZ"/>
    <property type="match status" value="1"/>
</dbReference>
<evidence type="ECO:0000256" key="1">
    <source>
        <dbReference type="SAM" id="MobiDB-lite"/>
    </source>
</evidence>
<dbReference type="CDD" id="cd04657">
    <property type="entry name" value="Piwi_ago-like"/>
    <property type="match status" value="1"/>
</dbReference>
<dbReference type="InterPro" id="IPR003165">
    <property type="entry name" value="Piwi"/>
</dbReference>
<dbReference type="Gene3D" id="3.40.50.2300">
    <property type="match status" value="1"/>
</dbReference>
<dbReference type="SUPFAM" id="SSF53098">
    <property type="entry name" value="Ribonuclease H-like"/>
    <property type="match status" value="1"/>
</dbReference>
<accession>A0A0G2HP16</accession>
<dbReference type="GO" id="GO:0003723">
    <property type="term" value="F:RNA binding"/>
    <property type="evidence" value="ECO:0007669"/>
    <property type="project" value="InterPro"/>
</dbReference>
<dbReference type="InterPro" id="IPR012337">
    <property type="entry name" value="RNaseH-like_sf"/>
</dbReference>
<comment type="caution">
    <text evidence="3">The sequence shown here is derived from an EMBL/GenBank/DDBJ whole genome shotgun (WGS) entry which is preliminary data.</text>
</comment>
<feature type="compositionally biased region" description="Low complexity" evidence="1">
    <location>
        <begin position="440"/>
        <end position="459"/>
    </location>
</feature>
<dbReference type="Pfam" id="PF16488">
    <property type="entry name" value="ArgoL2"/>
    <property type="match status" value="1"/>
</dbReference>
<feature type="compositionally biased region" description="Basic residues" evidence="1">
    <location>
        <begin position="460"/>
        <end position="470"/>
    </location>
</feature>
<dbReference type="PROSITE" id="PS50822">
    <property type="entry name" value="PIWI"/>
    <property type="match status" value="1"/>
</dbReference>
<keyword evidence="4" id="KW-1185">Reference proteome</keyword>
<dbReference type="EMBL" id="LCUC01000112">
    <property type="protein sequence ID" value="KKY36673.1"/>
    <property type="molecule type" value="Genomic_DNA"/>
</dbReference>
<name>A0A0G2HP16_9PEZI</name>
<dbReference type="InterPro" id="IPR032474">
    <property type="entry name" value="Argonaute_N"/>
</dbReference>
<dbReference type="AlphaFoldDB" id="A0A0G2HP16"/>
<dbReference type="InterPro" id="IPR036397">
    <property type="entry name" value="RNaseH_sf"/>
</dbReference>
<evidence type="ECO:0000259" key="2">
    <source>
        <dbReference type="PROSITE" id="PS50822"/>
    </source>
</evidence>
<dbReference type="CDD" id="cd02846">
    <property type="entry name" value="PAZ_argonaute_like"/>
    <property type="match status" value="1"/>
</dbReference>
<dbReference type="SMART" id="SM00950">
    <property type="entry name" value="Piwi"/>
    <property type="match status" value="1"/>
</dbReference>
<dbReference type="Gene3D" id="3.30.420.10">
    <property type="entry name" value="Ribonuclease H-like superfamily/Ribonuclease H"/>
    <property type="match status" value="1"/>
</dbReference>
<dbReference type="Pfam" id="PF08699">
    <property type="entry name" value="ArgoL1"/>
    <property type="match status" value="1"/>
</dbReference>
<dbReference type="InterPro" id="IPR032472">
    <property type="entry name" value="ArgoL2"/>
</dbReference>
<dbReference type="InterPro" id="IPR045246">
    <property type="entry name" value="Piwi_ago-like"/>
</dbReference>
<reference evidence="3 4" key="1">
    <citation type="submission" date="2015-05" db="EMBL/GenBank/DDBJ databases">
        <title>Distinctive expansion of gene families associated with plant cell wall degradation and secondary metabolism in the genomes of grapevine trunk pathogens.</title>
        <authorList>
            <person name="Lawrence D.P."/>
            <person name="Travadon R."/>
            <person name="Rolshausen P.E."/>
            <person name="Baumgartner K."/>
        </authorList>
    </citation>
    <scope>NUCLEOTIDE SEQUENCE [LARGE SCALE GENOMIC DNA]</scope>
    <source>
        <strain evidence="3">DA912</strain>
    </source>
</reference>
<dbReference type="InterPro" id="IPR036085">
    <property type="entry name" value="PAZ_dom_sf"/>
</dbReference>
<dbReference type="Pfam" id="PF16486">
    <property type="entry name" value="ArgoN"/>
    <property type="match status" value="1"/>
</dbReference>
<feature type="region of interest" description="Disordered" evidence="1">
    <location>
        <begin position="440"/>
        <end position="486"/>
    </location>
</feature>
<feature type="compositionally biased region" description="Low complexity" evidence="1">
    <location>
        <begin position="472"/>
        <end position="481"/>
    </location>
</feature>
<dbReference type="Proteomes" id="UP000034680">
    <property type="component" value="Unassembled WGS sequence"/>
</dbReference>
<dbReference type="InterPro" id="IPR014811">
    <property type="entry name" value="ArgoL1"/>
</dbReference>
<evidence type="ECO:0000313" key="4">
    <source>
        <dbReference type="Proteomes" id="UP000034680"/>
    </source>
</evidence>
<feature type="region of interest" description="Disordered" evidence="1">
    <location>
        <begin position="388"/>
        <end position="424"/>
    </location>
</feature>
<dbReference type="InterPro" id="IPR003100">
    <property type="entry name" value="PAZ_dom"/>
</dbReference>
<reference evidence="3 4" key="2">
    <citation type="submission" date="2015-05" db="EMBL/GenBank/DDBJ databases">
        <authorList>
            <person name="Morales-Cruz A."/>
            <person name="Amrine K.C."/>
            <person name="Cantu D."/>
        </authorList>
    </citation>
    <scope>NUCLEOTIDE SEQUENCE [LARGE SCALE GENOMIC DNA]</scope>
    <source>
        <strain evidence="3">DA912</strain>
    </source>
</reference>
<protein>
    <submittedName>
        <fullName evidence="3">Putative rna interference and silencing protein</fullName>
    </submittedName>
</protein>
<organism evidence="3 4">
    <name type="scientific">Diaporthe ampelina</name>
    <dbReference type="NCBI Taxonomy" id="1214573"/>
    <lineage>
        <taxon>Eukaryota</taxon>
        <taxon>Fungi</taxon>
        <taxon>Dikarya</taxon>
        <taxon>Ascomycota</taxon>
        <taxon>Pezizomycotina</taxon>
        <taxon>Sordariomycetes</taxon>
        <taxon>Sordariomycetidae</taxon>
        <taxon>Diaporthales</taxon>
        <taxon>Diaporthaceae</taxon>
        <taxon>Diaporthe</taxon>
    </lineage>
</organism>
<dbReference type="PANTHER" id="PTHR22891">
    <property type="entry name" value="EUKARYOTIC TRANSLATION INITIATION FACTOR 2C"/>
    <property type="match status" value="1"/>
</dbReference>
<sequence>MSPDWCHQQAILAYLHAQIWLIEAVEEDEGAVMEPPVAMELLAAAQAEEAPSRRAVEEVTAAEGLVIVVAVVDTVVAATVAAEIVVVGTAEAEIEAVAEGIGAEVKAVEDARQKARKSPEFAMSSLSLDSSKLLPARPSYGTEGQPITVYANYVQLVPRSDLTLYSYDVTNIDPIVVGKKRTQIIRLLINESPELASYRRDMVTDFKATLMSTKKFNFEGTEKDITVTYKAEGEDDPKEHAPKYKITVKYTKTLTVGDLMSFLTSTNPAVQYDSKLEMIQGLNIFLKHWAKSTNNLATIGASKTFSMSANADKFDLGRGLTALRGFFTSVRAATNRVLVNVNVSHGAFYNEGQLTGLIEAYAPRYDTSGMRSLEKFLKRVRVRTTHLKEKKNKKGEVVHRPKTVFGLANKSDGQAPNRPRVREFGAGPKHVEFWLEDRSTAAAAPSSTPGAEPSQAAPKKQGKGKGKGAKGKSGAPATAGPQPASAGTGRYISVYDHFKNTYNITCSDNYPVINVGTKMNPSYLPAEVCVVLPGQSAMAKLSGDQTRNMIRFAVRGPWLNAESIVNDGLLTGGLSTETNPLLAQFGINAGKNLITVPARVMQEPKVFYKNNKSVNVAFGSWNMENVMFNKPGNLKAWSWVAIRDWRRSNYTMADLTATVRRFSASLSKNGVTVEEQALAGQEITLTSPNDPSLDELLERASSRLDLLLVILPGRDKSDNTELYSNIKTLGDIKYGIHTICVVGSKFTGGKGEDQYFANVALKFNLKLGGNNQMVEPSRLSFLNEDKTMVVGIDVTHPSPGSSSHAPSVAGLVASVDKHFGQWPGSLSIQSEARQEMVSDLTKMAKTALGNWTKLGKHASLPENILVYRDGVSEGQYQTVYEKEIQRLRNAFAEMYPADLTKNKLPRLTVIIVGKRHHTRFYPSQAKDMDRGNCKPGTIIDRGITEEGMWDFYLQSHAVIQGTGRSGHYIVVLDEIFRDRAAKLKSARPQDSAASELERITQALCYSYSRATKAVSICTPAYHADILCERARRYMADLFEGSSDDTSSVGGAASVTATVQIHPKLANTMFYI</sequence>
<dbReference type="SUPFAM" id="SSF101690">
    <property type="entry name" value="PAZ domain"/>
    <property type="match status" value="2"/>
</dbReference>
<dbReference type="Gene3D" id="2.170.260.10">
    <property type="entry name" value="paz domain"/>
    <property type="match status" value="1"/>
</dbReference>
<dbReference type="OrthoDB" id="10252740at2759"/>